<evidence type="ECO:0000256" key="1">
    <source>
        <dbReference type="SAM" id="Phobius"/>
    </source>
</evidence>
<evidence type="ECO:0000313" key="3">
    <source>
        <dbReference type="Proteomes" id="UP000094291"/>
    </source>
</evidence>
<name>A0A1E2VC78_9GAMM</name>
<accession>A0A1E2VC78</accession>
<feature type="transmembrane region" description="Helical" evidence="1">
    <location>
        <begin position="33"/>
        <end position="54"/>
    </location>
</feature>
<dbReference type="AlphaFoldDB" id="A0A1E2VC78"/>
<feature type="transmembrane region" description="Helical" evidence="1">
    <location>
        <begin position="122"/>
        <end position="140"/>
    </location>
</feature>
<organism evidence="2 3">
    <name type="scientific">Terasakiispira papahanaumokuakeensis</name>
    <dbReference type="NCBI Taxonomy" id="197479"/>
    <lineage>
        <taxon>Bacteria</taxon>
        <taxon>Pseudomonadati</taxon>
        <taxon>Pseudomonadota</taxon>
        <taxon>Gammaproteobacteria</taxon>
        <taxon>Oceanospirillales</taxon>
        <taxon>Terasakiispira</taxon>
    </lineage>
</organism>
<feature type="transmembrane region" description="Helical" evidence="1">
    <location>
        <begin position="152"/>
        <end position="173"/>
    </location>
</feature>
<keyword evidence="1" id="KW-1133">Transmembrane helix</keyword>
<sequence>MKAVFLGIGSTLLWTLGLIQGDYSRPGESVPEALIYFAVISWGVAFIGAMALWAGKRKAGVLMVTIGSICFLPLGFITLFAARRVGGGDQGSLDKRRQRAGKPSPQINTVVQSFYGRKQSRLWIALWMLILLLASVPLMLRPEDYTELLNLNTLMMTMVCWPFPVGRIAWLLVSFPIDIVLQMLVSAFCSGVLILTVGCWYYISPVACFFAEDAAFTPTPISPTRRVLYDEIERVEQRKNSVIIYYRPYDLKVGKSSRKARLPFRYLLEDEDQAAFLKVLAKHAEITPSASQFSHA</sequence>
<evidence type="ECO:0000313" key="2">
    <source>
        <dbReference type="EMBL" id="ODC04426.1"/>
    </source>
</evidence>
<reference evidence="2 3" key="1">
    <citation type="submission" date="2016-08" db="EMBL/GenBank/DDBJ databases">
        <authorList>
            <person name="Seilhamer J.J."/>
        </authorList>
    </citation>
    <scope>NUCLEOTIDE SEQUENCE [LARGE SCALE GENOMIC DNA]</scope>
    <source>
        <strain evidence="2 3">PH27A</strain>
    </source>
</reference>
<keyword evidence="1" id="KW-0472">Membrane</keyword>
<dbReference type="Proteomes" id="UP000094291">
    <property type="component" value="Unassembled WGS sequence"/>
</dbReference>
<dbReference type="STRING" id="197479.BFW38_13680"/>
<feature type="transmembrane region" description="Helical" evidence="1">
    <location>
        <begin position="179"/>
        <end position="203"/>
    </location>
</feature>
<comment type="caution">
    <text evidence="2">The sequence shown here is derived from an EMBL/GenBank/DDBJ whole genome shotgun (WGS) entry which is preliminary data.</text>
</comment>
<keyword evidence="1" id="KW-0812">Transmembrane</keyword>
<dbReference type="EMBL" id="MDTQ01000001">
    <property type="protein sequence ID" value="ODC04426.1"/>
    <property type="molecule type" value="Genomic_DNA"/>
</dbReference>
<proteinExistence type="predicted"/>
<feature type="transmembrane region" description="Helical" evidence="1">
    <location>
        <begin position="61"/>
        <end position="82"/>
    </location>
</feature>
<protein>
    <submittedName>
        <fullName evidence="2">Uncharacterized protein</fullName>
    </submittedName>
</protein>
<keyword evidence="3" id="KW-1185">Reference proteome</keyword>
<gene>
    <name evidence="2" type="ORF">BFW38_13680</name>
</gene>